<dbReference type="PANTHER" id="PTHR31676">
    <property type="entry name" value="T31J12.3 PROTEIN-RELATED"/>
    <property type="match status" value="1"/>
</dbReference>
<keyword evidence="3" id="KW-1185">Reference proteome</keyword>
<dbReference type="InterPro" id="IPR036758">
    <property type="entry name" value="At5g01610-like"/>
</dbReference>
<organism evidence="2 3">
    <name type="scientific">Ceratopteris richardii</name>
    <name type="common">Triangle waterfern</name>
    <dbReference type="NCBI Taxonomy" id="49495"/>
    <lineage>
        <taxon>Eukaryota</taxon>
        <taxon>Viridiplantae</taxon>
        <taxon>Streptophyta</taxon>
        <taxon>Embryophyta</taxon>
        <taxon>Tracheophyta</taxon>
        <taxon>Polypodiopsida</taxon>
        <taxon>Polypodiidae</taxon>
        <taxon>Polypodiales</taxon>
        <taxon>Pteridineae</taxon>
        <taxon>Pteridaceae</taxon>
        <taxon>Parkerioideae</taxon>
        <taxon>Ceratopteris</taxon>
    </lineage>
</organism>
<accession>A0A8T2QT19</accession>
<dbReference type="Gene3D" id="2.30.240.10">
    <property type="entry name" value="At5g01610-like"/>
    <property type="match status" value="1"/>
</dbReference>
<proteinExistence type="predicted"/>
<dbReference type="Pfam" id="PF04398">
    <property type="entry name" value="DUF538"/>
    <property type="match status" value="1"/>
</dbReference>
<gene>
    <name evidence="2" type="ORF">KP509_32G021100</name>
</gene>
<evidence type="ECO:0000256" key="1">
    <source>
        <dbReference type="SAM" id="MobiDB-lite"/>
    </source>
</evidence>
<feature type="region of interest" description="Disordered" evidence="1">
    <location>
        <begin position="1"/>
        <end position="34"/>
    </location>
</feature>
<name>A0A8T2QT19_CERRI</name>
<dbReference type="InterPro" id="IPR007493">
    <property type="entry name" value="DUF538"/>
</dbReference>
<dbReference type="PANTHER" id="PTHR31676:SF10">
    <property type="entry name" value="EXPRESSED PROTEIN"/>
    <property type="match status" value="1"/>
</dbReference>
<evidence type="ECO:0000313" key="3">
    <source>
        <dbReference type="Proteomes" id="UP000825935"/>
    </source>
</evidence>
<dbReference type="SUPFAM" id="SSF141562">
    <property type="entry name" value="At5g01610-like"/>
    <property type="match status" value="1"/>
</dbReference>
<dbReference type="OMA" id="TIAHIFT"/>
<dbReference type="Proteomes" id="UP000825935">
    <property type="component" value="Chromosome 32"/>
</dbReference>
<dbReference type="EMBL" id="CM035437">
    <property type="protein sequence ID" value="KAH7286748.1"/>
    <property type="molecule type" value="Genomic_DNA"/>
</dbReference>
<feature type="compositionally biased region" description="Acidic residues" evidence="1">
    <location>
        <begin position="1"/>
        <end position="11"/>
    </location>
</feature>
<reference evidence="2" key="1">
    <citation type="submission" date="2021-08" db="EMBL/GenBank/DDBJ databases">
        <title>WGS assembly of Ceratopteris richardii.</title>
        <authorList>
            <person name="Marchant D.B."/>
            <person name="Chen G."/>
            <person name="Jenkins J."/>
            <person name="Shu S."/>
            <person name="Leebens-Mack J."/>
            <person name="Grimwood J."/>
            <person name="Schmutz J."/>
            <person name="Soltis P."/>
            <person name="Soltis D."/>
            <person name="Chen Z.-H."/>
        </authorList>
    </citation>
    <scope>NUCLEOTIDE SEQUENCE</scope>
    <source>
        <strain evidence="2">Whitten #5841</strain>
        <tissue evidence="2">Leaf</tissue>
    </source>
</reference>
<protein>
    <submittedName>
        <fullName evidence="2">Uncharacterized protein</fullName>
    </submittedName>
</protein>
<dbReference type="OrthoDB" id="1915525at2759"/>
<comment type="caution">
    <text evidence="2">The sequence shown here is derived from an EMBL/GenBank/DDBJ whole genome shotgun (WGS) entry which is preliminary data.</text>
</comment>
<evidence type="ECO:0000313" key="2">
    <source>
        <dbReference type="EMBL" id="KAH7286748.1"/>
    </source>
</evidence>
<dbReference type="AlphaFoldDB" id="A0A8T2QT19"/>
<feature type="compositionally biased region" description="Basic and acidic residues" evidence="1">
    <location>
        <begin position="12"/>
        <end position="21"/>
    </location>
</feature>
<sequence>MGGQDETEVEEVEKMAQHEEGEGTVETDDDPRSGARVVRGHDACFAEAIARLQANGLPDGLLPLEDIEEVGYVEATGYFWVQQKRPKKHYFPKTGKTCHYNALITGRFENGCLLDLTGVSSKEALLLWVTIAHIFTNPAKHPGEIYFKTTTGLGRWLPADAFALPVQSSPSC</sequence>